<dbReference type="GO" id="GO:0016787">
    <property type="term" value="F:hydrolase activity"/>
    <property type="evidence" value="ECO:0007669"/>
    <property type="project" value="UniProtKB-KW"/>
</dbReference>
<comment type="similarity">
    <text evidence="1">Belongs to the RutC family.</text>
</comment>
<reference evidence="3" key="1">
    <citation type="journal article" date="2019" name="Int. J. Syst. Evol. Microbiol.">
        <title>The Global Catalogue of Microorganisms (GCM) 10K type strain sequencing project: providing services to taxonomists for standard genome sequencing and annotation.</title>
        <authorList>
            <consortium name="The Broad Institute Genomics Platform"/>
            <consortium name="The Broad Institute Genome Sequencing Center for Infectious Disease"/>
            <person name="Wu L."/>
            <person name="Ma J."/>
        </authorList>
    </citation>
    <scope>NUCLEOTIDE SEQUENCE [LARGE SCALE GENOMIC DNA]</scope>
    <source>
        <strain evidence="3">CCUG 52537</strain>
    </source>
</reference>
<evidence type="ECO:0000313" key="2">
    <source>
        <dbReference type="EMBL" id="MFD0850507.1"/>
    </source>
</evidence>
<comment type="caution">
    <text evidence="2">The sequence shown here is derived from an EMBL/GenBank/DDBJ whole genome shotgun (WGS) entry which is preliminary data.</text>
</comment>
<organism evidence="2 3">
    <name type="scientific">Sphingosinicella xenopeptidilytica</name>
    <dbReference type="NCBI Taxonomy" id="364098"/>
    <lineage>
        <taxon>Bacteria</taxon>
        <taxon>Pseudomonadati</taxon>
        <taxon>Pseudomonadota</taxon>
        <taxon>Alphaproteobacteria</taxon>
        <taxon>Sphingomonadales</taxon>
        <taxon>Sphingosinicellaceae</taxon>
        <taxon>Sphingosinicella</taxon>
    </lineage>
</organism>
<dbReference type="EMBL" id="JBHTIK010000015">
    <property type="protein sequence ID" value="MFD0850507.1"/>
    <property type="molecule type" value="Genomic_DNA"/>
</dbReference>
<name>A0ABW3C9P9_SPHXN</name>
<gene>
    <name evidence="2" type="ORF">ACFQ00_19420</name>
</gene>
<dbReference type="SUPFAM" id="SSF55298">
    <property type="entry name" value="YjgF-like"/>
    <property type="match status" value="1"/>
</dbReference>
<dbReference type="InterPro" id="IPR035959">
    <property type="entry name" value="RutC-like_sf"/>
</dbReference>
<evidence type="ECO:0000256" key="1">
    <source>
        <dbReference type="ARBA" id="ARBA00010552"/>
    </source>
</evidence>
<accession>A0ABW3C9P9</accession>
<dbReference type="PROSITE" id="PS01094">
    <property type="entry name" value="UPF0076"/>
    <property type="match status" value="1"/>
</dbReference>
<dbReference type="InterPro" id="IPR019897">
    <property type="entry name" value="RidA_CS"/>
</dbReference>
<sequence>MKLQKTTEIRCAAAPPPGGHYAQAVLHRDTLYVSGQLGVTSETPDAENVGIAEQVTFALHNIAAIAGVVGATVDDIIRCTVYVADIAHWDDANRAYAAFFGAHRPARSIVPCGPLHFGALIEIEAVVAVGD</sequence>
<dbReference type="InterPro" id="IPR006175">
    <property type="entry name" value="YjgF/YER057c/UK114"/>
</dbReference>
<dbReference type="RefSeq" id="WP_381494917.1">
    <property type="nucleotide sequence ID" value="NZ_JBHTIK010000015.1"/>
</dbReference>
<dbReference type="PANTHER" id="PTHR11803:SF39">
    <property type="entry name" value="2-IMINOBUTANOATE_2-IMINOPROPANOATE DEAMINASE"/>
    <property type="match status" value="1"/>
</dbReference>
<protein>
    <submittedName>
        <fullName evidence="2">RidA family protein</fullName>
        <ecNumber evidence="2">3.5.-.-</ecNumber>
    </submittedName>
</protein>
<keyword evidence="2" id="KW-0378">Hydrolase</keyword>
<proteinExistence type="inferred from homology"/>
<dbReference type="PANTHER" id="PTHR11803">
    <property type="entry name" value="2-IMINOBUTANOATE/2-IMINOPROPANOATE DEAMINASE RIDA"/>
    <property type="match status" value="1"/>
</dbReference>
<dbReference type="Pfam" id="PF01042">
    <property type="entry name" value="Ribonuc_L-PSP"/>
    <property type="match status" value="1"/>
</dbReference>
<keyword evidence="3" id="KW-1185">Reference proteome</keyword>
<dbReference type="EC" id="3.5.-.-" evidence="2"/>
<dbReference type="Proteomes" id="UP001597124">
    <property type="component" value="Unassembled WGS sequence"/>
</dbReference>
<evidence type="ECO:0000313" key="3">
    <source>
        <dbReference type="Proteomes" id="UP001597124"/>
    </source>
</evidence>
<dbReference type="CDD" id="cd00448">
    <property type="entry name" value="YjgF_YER057c_UK114_family"/>
    <property type="match status" value="1"/>
</dbReference>
<dbReference type="Gene3D" id="3.30.1330.40">
    <property type="entry name" value="RutC-like"/>
    <property type="match status" value="1"/>
</dbReference>